<dbReference type="GO" id="GO:0000160">
    <property type="term" value="P:phosphorelay signal transduction system"/>
    <property type="evidence" value="ECO:0007669"/>
    <property type="project" value="InterPro"/>
</dbReference>
<keyword evidence="1" id="KW-0805">Transcription regulation</keyword>
<dbReference type="PANTHER" id="PTHR43214">
    <property type="entry name" value="TWO-COMPONENT RESPONSE REGULATOR"/>
    <property type="match status" value="1"/>
</dbReference>
<dbReference type="AlphaFoldDB" id="A0A1U7M1X5"/>
<evidence type="ECO:0000259" key="5">
    <source>
        <dbReference type="PROSITE" id="PS50043"/>
    </source>
</evidence>
<dbReference type="SMART" id="SM00448">
    <property type="entry name" value="REC"/>
    <property type="match status" value="1"/>
</dbReference>
<keyword evidence="8" id="KW-1185">Reference proteome</keyword>
<evidence type="ECO:0000259" key="6">
    <source>
        <dbReference type="PROSITE" id="PS50110"/>
    </source>
</evidence>
<evidence type="ECO:0000256" key="4">
    <source>
        <dbReference type="PROSITE-ProRule" id="PRU00169"/>
    </source>
</evidence>
<evidence type="ECO:0000313" key="8">
    <source>
        <dbReference type="Proteomes" id="UP000187166"/>
    </source>
</evidence>
<dbReference type="Pfam" id="PF00072">
    <property type="entry name" value="Response_reg"/>
    <property type="match status" value="1"/>
</dbReference>
<protein>
    <submittedName>
        <fullName evidence="7">Uncharacterized protein</fullName>
    </submittedName>
</protein>
<dbReference type="GO" id="GO:0003677">
    <property type="term" value="F:DNA binding"/>
    <property type="evidence" value="ECO:0007669"/>
    <property type="project" value="UniProtKB-KW"/>
</dbReference>
<evidence type="ECO:0000313" key="7">
    <source>
        <dbReference type="EMBL" id="OLR65577.1"/>
    </source>
</evidence>
<evidence type="ECO:0000256" key="3">
    <source>
        <dbReference type="ARBA" id="ARBA00023163"/>
    </source>
</evidence>
<dbReference type="GO" id="GO:0006355">
    <property type="term" value="P:regulation of DNA-templated transcription"/>
    <property type="evidence" value="ECO:0007669"/>
    <property type="project" value="InterPro"/>
</dbReference>
<keyword evidence="4" id="KW-0597">Phosphoprotein</keyword>
<dbReference type="InterPro" id="IPR000792">
    <property type="entry name" value="Tscrpt_reg_LuxR_C"/>
</dbReference>
<feature type="modified residue" description="4-aspartylphosphate" evidence="4">
    <location>
        <position position="52"/>
    </location>
</feature>
<sequence>MKILLIEDHKMMARSLKEFLEKDNFFEIDLLGDLKKIEDIKFLRSYDILIIDINLKGFEESLNGLGLAEKILKTDKNIKIVILSGYDLFFYTERAKNIGAYAFISKEEDMESLRIKLKEVYLYDKKFFKEKEILENLTEKEIEIVKLYCSGLNRSDVAKKLFISERSLAVMLNRIYQKLYINNYQELMKKAIDLGIIDSF</sequence>
<dbReference type="STRING" id="1465756.BIV18_08665"/>
<dbReference type="Gene3D" id="1.10.10.10">
    <property type="entry name" value="Winged helix-like DNA-binding domain superfamily/Winged helix DNA-binding domain"/>
    <property type="match status" value="1"/>
</dbReference>
<dbReference type="PROSITE" id="PS50043">
    <property type="entry name" value="HTH_LUXR_2"/>
    <property type="match status" value="1"/>
</dbReference>
<dbReference type="CDD" id="cd00156">
    <property type="entry name" value="REC"/>
    <property type="match status" value="1"/>
</dbReference>
<dbReference type="Proteomes" id="UP000187166">
    <property type="component" value="Unassembled WGS sequence"/>
</dbReference>
<dbReference type="SMART" id="SM00421">
    <property type="entry name" value="HTH_LUXR"/>
    <property type="match status" value="1"/>
</dbReference>
<name>A0A1U7M1X5_9FIRM</name>
<keyword evidence="2" id="KW-0238">DNA-binding</keyword>
<dbReference type="InterPro" id="IPR011006">
    <property type="entry name" value="CheY-like_superfamily"/>
</dbReference>
<proteinExistence type="predicted"/>
<feature type="domain" description="Response regulatory" evidence="6">
    <location>
        <begin position="2"/>
        <end position="121"/>
    </location>
</feature>
<comment type="caution">
    <text evidence="7">The sequence shown here is derived from an EMBL/GenBank/DDBJ whole genome shotgun (WGS) entry which is preliminary data.</text>
</comment>
<dbReference type="PROSITE" id="PS50110">
    <property type="entry name" value="RESPONSE_REGULATORY"/>
    <property type="match status" value="1"/>
</dbReference>
<dbReference type="InterPro" id="IPR016032">
    <property type="entry name" value="Sig_transdc_resp-reg_C-effctor"/>
</dbReference>
<dbReference type="Pfam" id="PF00196">
    <property type="entry name" value="GerE"/>
    <property type="match status" value="1"/>
</dbReference>
<gene>
    <name evidence="7" type="ORF">BIV18_08665</name>
</gene>
<dbReference type="EMBL" id="MJIH01000001">
    <property type="protein sequence ID" value="OLR65577.1"/>
    <property type="molecule type" value="Genomic_DNA"/>
</dbReference>
<dbReference type="InterPro" id="IPR039420">
    <property type="entry name" value="WalR-like"/>
</dbReference>
<organism evidence="7 8">
    <name type="scientific">Peptoniphilus porci</name>
    <dbReference type="NCBI Taxonomy" id="2652280"/>
    <lineage>
        <taxon>Bacteria</taxon>
        <taxon>Bacillati</taxon>
        <taxon>Bacillota</taxon>
        <taxon>Tissierellia</taxon>
        <taxon>Tissierellales</taxon>
        <taxon>Peptoniphilaceae</taxon>
        <taxon>Peptoniphilus</taxon>
    </lineage>
</organism>
<reference evidence="7 8" key="1">
    <citation type="journal article" date="2016" name="Appl. Environ. Microbiol.">
        <title>Function and Phylogeny of Bacterial Butyryl Coenzyme A:Acetate Transferases and Their Diversity in the Proximal Colon of Swine.</title>
        <authorList>
            <person name="Trachsel J."/>
            <person name="Bayles D.O."/>
            <person name="Looft T."/>
            <person name="Levine U.Y."/>
            <person name="Allen H.K."/>
        </authorList>
    </citation>
    <scope>NUCLEOTIDE SEQUENCE [LARGE SCALE GENOMIC DNA]</scope>
    <source>
        <strain evidence="7 8">35-6-1</strain>
    </source>
</reference>
<accession>A0A1U7M1X5</accession>
<evidence type="ECO:0000256" key="2">
    <source>
        <dbReference type="ARBA" id="ARBA00023125"/>
    </source>
</evidence>
<feature type="domain" description="HTH luxR-type" evidence="5">
    <location>
        <begin position="130"/>
        <end position="195"/>
    </location>
</feature>
<dbReference type="SUPFAM" id="SSF46894">
    <property type="entry name" value="C-terminal effector domain of the bipartite response regulators"/>
    <property type="match status" value="1"/>
</dbReference>
<dbReference type="InterPro" id="IPR036388">
    <property type="entry name" value="WH-like_DNA-bd_sf"/>
</dbReference>
<dbReference type="SUPFAM" id="SSF52172">
    <property type="entry name" value="CheY-like"/>
    <property type="match status" value="1"/>
</dbReference>
<dbReference type="InterPro" id="IPR001789">
    <property type="entry name" value="Sig_transdc_resp-reg_receiver"/>
</dbReference>
<dbReference type="PRINTS" id="PR00038">
    <property type="entry name" value="HTHLUXR"/>
</dbReference>
<evidence type="ECO:0000256" key="1">
    <source>
        <dbReference type="ARBA" id="ARBA00023015"/>
    </source>
</evidence>
<dbReference type="Gene3D" id="3.40.50.2300">
    <property type="match status" value="1"/>
</dbReference>
<keyword evidence="3" id="KW-0804">Transcription</keyword>